<dbReference type="InterPro" id="IPR003819">
    <property type="entry name" value="TauD/TfdA-like"/>
</dbReference>
<keyword evidence="2" id="KW-0479">Metal-binding</keyword>
<dbReference type="Gene3D" id="3.60.130.10">
    <property type="entry name" value="Clavaminate synthase-like"/>
    <property type="match status" value="1"/>
</dbReference>
<evidence type="ECO:0000256" key="1">
    <source>
        <dbReference type="ARBA" id="ARBA00008425"/>
    </source>
</evidence>
<comment type="similarity">
    <text evidence="1">Belongs to the clavaminate synthase family.</text>
</comment>
<sequence>MLTLGDWSNDLNSCAPLRLRRLHAEQSLYRLDLSASERNELAALGRELARRFRSLEEPTFLEHASELAQLLPLSLRLGLTKLKMPGIGPDVLIISGMPFDEQKLGKTPPHWRHIHVESSPTRQEELIFALIASFVGDVFGWATEQNGHLINDILPIEEHAHQQIGTGSLQEIEWHTEDSHFQVRPGYLALMCLRNPDWLPTTVATAAAVEKLAEWQRELLREKRYRIGSDLSHTGATESRHARIYFPALEAQKIAVLSGESAWPLLRIDRYFVERAHTDKLGRMALDALVERFDTDLWELVLEPGDICLIDNFRVVHGRRPFTPRYNGSDRWLKRLRIARNQTDTPRTNIKEGSPAAARHRR</sequence>
<protein>
    <submittedName>
        <fullName evidence="7">TauD/TfdA family dioxygenase</fullName>
    </submittedName>
</protein>
<feature type="domain" description="TauD/TfdA-like" evidence="6">
    <location>
        <begin position="157"/>
        <end position="336"/>
    </location>
</feature>
<gene>
    <name evidence="7" type="ORF">ISF26_10190</name>
</gene>
<evidence type="ECO:0000256" key="2">
    <source>
        <dbReference type="ARBA" id="ARBA00022723"/>
    </source>
</evidence>
<accession>A0ABY3PSW0</accession>
<proteinExistence type="inferred from homology"/>
<keyword evidence="3" id="KW-0560">Oxidoreductase</keyword>
<dbReference type="PIRSF" id="PIRSF019543">
    <property type="entry name" value="Clavaminate_syn"/>
    <property type="match status" value="1"/>
</dbReference>
<dbReference type="RefSeq" id="WP_230843787.1">
    <property type="nucleotide sequence ID" value="NZ_CP063845.1"/>
</dbReference>
<dbReference type="InterPro" id="IPR042098">
    <property type="entry name" value="TauD-like_sf"/>
</dbReference>
<reference evidence="7 8" key="1">
    <citation type="journal article" date="2021" name="Genome Biol. Evol.">
        <title>Complete Genome Sequencing of a Novel Gloeobacter Species from a Waterfall Cave in Mexico.</title>
        <authorList>
            <person name="Saw J.H."/>
            <person name="Cardona T."/>
            <person name="Montejano G."/>
        </authorList>
    </citation>
    <scope>NUCLEOTIDE SEQUENCE [LARGE SCALE GENOMIC DNA]</scope>
    <source>
        <strain evidence="7">MG652769</strain>
    </source>
</reference>
<name>A0ABY3PSW0_9CYAN</name>
<dbReference type="EMBL" id="CP063845">
    <property type="protein sequence ID" value="UFP96549.1"/>
    <property type="molecule type" value="Genomic_DNA"/>
</dbReference>
<dbReference type="GO" id="GO:0051213">
    <property type="term" value="F:dioxygenase activity"/>
    <property type="evidence" value="ECO:0007669"/>
    <property type="project" value="UniProtKB-KW"/>
</dbReference>
<dbReference type="InterPro" id="IPR014503">
    <property type="entry name" value="Clavaminate_syn-like"/>
</dbReference>
<evidence type="ECO:0000256" key="5">
    <source>
        <dbReference type="SAM" id="MobiDB-lite"/>
    </source>
</evidence>
<keyword evidence="8" id="KW-1185">Reference proteome</keyword>
<keyword evidence="7" id="KW-0223">Dioxygenase</keyword>
<evidence type="ECO:0000313" key="8">
    <source>
        <dbReference type="Proteomes" id="UP001054846"/>
    </source>
</evidence>
<dbReference type="Pfam" id="PF02668">
    <property type="entry name" value="TauD"/>
    <property type="match status" value="1"/>
</dbReference>
<organism evidence="7 8">
    <name type="scientific">Gloeobacter morelensis MG652769</name>
    <dbReference type="NCBI Taxonomy" id="2781736"/>
    <lineage>
        <taxon>Bacteria</taxon>
        <taxon>Bacillati</taxon>
        <taxon>Cyanobacteriota</taxon>
        <taxon>Cyanophyceae</taxon>
        <taxon>Gloeobacterales</taxon>
        <taxon>Gloeobacteraceae</taxon>
        <taxon>Gloeobacter</taxon>
        <taxon>Gloeobacter morelensis</taxon>
    </lineage>
</organism>
<keyword evidence="4" id="KW-0408">Iron</keyword>
<evidence type="ECO:0000256" key="4">
    <source>
        <dbReference type="ARBA" id="ARBA00023004"/>
    </source>
</evidence>
<evidence type="ECO:0000313" key="7">
    <source>
        <dbReference type="EMBL" id="UFP96549.1"/>
    </source>
</evidence>
<feature type="region of interest" description="Disordered" evidence="5">
    <location>
        <begin position="343"/>
        <end position="362"/>
    </location>
</feature>
<evidence type="ECO:0000259" key="6">
    <source>
        <dbReference type="Pfam" id="PF02668"/>
    </source>
</evidence>
<dbReference type="SUPFAM" id="SSF51197">
    <property type="entry name" value="Clavaminate synthase-like"/>
    <property type="match status" value="1"/>
</dbReference>
<dbReference type="Proteomes" id="UP001054846">
    <property type="component" value="Chromosome"/>
</dbReference>
<evidence type="ECO:0000256" key="3">
    <source>
        <dbReference type="ARBA" id="ARBA00023002"/>
    </source>
</evidence>